<keyword evidence="3" id="KW-1185">Reference proteome</keyword>
<dbReference type="SUPFAM" id="SSF52096">
    <property type="entry name" value="ClpP/crotonase"/>
    <property type="match status" value="1"/>
</dbReference>
<evidence type="ECO:0000313" key="2">
    <source>
        <dbReference type="EMBL" id="SEJ09114.1"/>
    </source>
</evidence>
<feature type="chain" id="PRO_5037331170" evidence="1">
    <location>
        <begin position="28"/>
        <end position="461"/>
    </location>
</feature>
<dbReference type="EMBL" id="FNYY01000003">
    <property type="protein sequence ID" value="SEJ09114.1"/>
    <property type="molecule type" value="Genomic_DNA"/>
</dbReference>
<accession>A0A975ZMK5</accession>
<evidence type="ECO:0000313" key="3">
    <source>
        <dbReference type="Proteomes" id="UP000182932"/>
    </source>
</evidence>
<keyword evidence="1" id="KW-0732">Signal</keyword>
<feature type="signal peptide" evidence="1">
    <location>
        <begin position="1"/>
        <end position="27"/>
    </location>
</feature>
<sequence length="461" mass="48374">MFPVTGYLKRCSAALLTATFLAPPAAALEITSGTLGLCQATLRGEIAPGDADLLSTLTLEQPLPWPSNEDGRWKTLCLDSAGGDFTESLQIARYLLDNRIGTAIAGDAACTGTCGLIFMFGTAAQGAAPGLTHRILHVGGTLRFDAPEIGDTATSDLLLGFYALAAQPRPDVPRPFLDADLVAALRGASANLTIDTVNKAGRWDIGLTGFDAPALSDRGFFHACQNLTAWPSRLAQSQVAFERNDDVFQLSVSSWTAGGAVRDRYELQFASEDVHECAATVTATSDGTPLPLICGIDGSENTGIGPEDCGDPDLMYLWAPIPALAMVPADTSLTALAEGRALPASADNGHLTRPTPCRSIDGEAEVVNVNNYTSLRAEPTVEAEKIDELPLGATFAIGDSFAANTDHDDHAACAALCVAANAGTSFDRAALATCVDENWMWWEITGPAGETGFASAKFLDF</sequence>
<comment type="caution">
    <text evidence="2">The sequence shown here is derived from an EMBL/GenBank/DDBJ whole genome shotgun (WGS) entry which is preliminary data.</text>
</comment>
<dbReference type="AlphaFoldDB" id="A0A975ZMK5"/>
<proteinExistence type="predicted"/>
<dbReference type="InterPro" id="IPR029045">
    <property type="entry name" value="ClpP/crotonase-like_dom_sf"/>
</dbReference>
<evidence type="ECO:0000256" key="1">
    <source>
        <dbReference type="SAM" id="SignalP"/>
    </source>
</evidence>
<protein>
    <submittedName>
        <fullName evidence="2">Uncharacterized protein</fullName>
    </submittedName>
</protein>
<gene>
    <name evidence="2" type="ORF">SAMN04487940_103192</name>
</gene>
<organism evidence="2 3">
    <name type="scientific">Marinovum algicola</name>
    <dbReference type="NCBI Taxonomy" id="42444"/>
    <lineage>
        <taxon>Bacteria</taxon>
        <taxon>Pseudomonadati</taxon>
        <taxon>Pseudomonadota</taxon>
        <taxon>Alphaproteobacteria</taxon>
        <taxon>Rhodobacterales</taxon>
        <taxon>Roseobacteraceae</taxon>
        <taxon>Marinovum</taxon>
    </lineage>
</organism>
<dbReference type="Proteomes" id="UP000182932">
    <property type="component" value="Unassembled WGS sequence"/>
</dbReference>
<name>A0A975ZMK5_9RHOB</name>
<reference evidence="2 3" key="1">
    <citation type="submission" date="2016-10" db="EMBL/GenBank/DDBJ databases">
        <authorList>
            <person name="Varghese N."/>
            <person name="Submissions S."/>
        </authorList>
    </citation>
    <scope>NUCLEOTIDE SEQUENCE [LARGE SCALE GENOMIC DNA]</scope>
    <source>
        <strain evidence="2 3">FF3</strain>
    </source>
</reference>